<dbReference type="PANTHER" id="PTHR28208:SF3">
    <property type="entry name" value="PHOSPHATIDATE PHOSPHATASE APP1"/>
    <property type="match status" value="1"/>
</dbReference>
<name>A0A938YN84_9ACTN</name>
<proteinExistence type="predicted"/>
<reference evidence="3" key="1">
    <citation type="submission" date="2021-01" db="EMBL/GenBank/DDBJ databases">
        <title>KCTC 19127 draft genome.</title>
        <authorList>
            <person name="An D."/>
        </authorList>
    </citation>
    <scope>NUCLEOTIDE SEQUENCE</scope>
    <source>
        <strain evidence="3">KCTC 19127</strain>
    </source>
</reference>
<feature type="region of interest" description="Disordered" evidence="1">
    <location>
        <begin position="88"/>
        <end position="108"/>
    </location>
</feature>
<dbReference type="GO" id="GO:0008195">
    <property type="term" value="F:phosphatidate phosphatase activity"/>
    <property type="evidence" value="ECO:0007669"/>
    <property type="project" value="InterPro"/>
</dbReference>
<feature type="region of interest" description="Disordered" evidence="1">
    <location>
        <begin position="1"/>
        <end position="24"/>
    </location>
</feature>
<accession>A0A938YN84</accession>
<dbReference type="EMBL" id="JAERWL010000012">
    <property type="protein sequence ID" value="MBM9477656.1"/>
    <property type="molecule type" value="Genomic_DNA"/>
</dbReference>
<sequence>MSRPPSGTPQGERPGSGAASARPHIGARLEDRVFAVVGTLLRRRGWRPAIVPYSGYGSAGAVGTGGAGDPADSAGFARILARVVLTPPGAAGADPSAREAGDPRTAGRQRAARGWRRFLAVAVPDAEVTVRLGGREHRLVTARGGYLDRTVPAALGPGWHEVPLRLTDGPDAVTRVLVVAPGPQIGLVSDIDDTVLVTLLPRPLVAAWNTFVLRETARRPVPGMAGFYADVLARHPRAPVVYLSTGAWNVAATLTRFLSRNGFPEGPLLLTDWGPTNTGWFRSGQEHKRSALRRLAQELPGVRWLLVGDDGQHDPALYAEFAAACPDQVAAVAIRLLTPAQQVLAGNTQAADKRVRPGSAPTVTAADGAGLSLALAEGELLGPQGAR</sequence>
<keyword evidence="4" id="KW-1185">Reference proteome</keyword>
<evidence type="ECO:0000313" key="4">
    <source>
        <dbReference type="Proteomes" id="UP000663801"/>
    </source>
</evidence>
<dbReference type="RefSeq" id="WP_205257779.1">
    <property type="nucleotide sequence ID" value="NZ_BAAAPV010000005.1"/>
</dbReference>
<organism evidence="3 4">
    <name type="scientific">Nakamurella flavida</name>
    <dbReference type="NCBI Taxonomy" id="363630"/>
    <lineage>
        <taxon>Bacteria</taxon>
        <taxon>Bacillati</taxon>
        <taxon>Actinomycetota</taxon>
        <taxon>Actinomycetes</taxon>
        <taxon>Nakamurellales</taxon>
        <taxon>Nakamurellaceae</taxon>
        <taxon>Nakamurella</taxon>
    </lineage>
</organism>
<feature type="domain" description="Phosphatidate phosphatase APP1 catalytic" evidence="2">
    <location>
        <begin position="185"/>
        <end position="335"/>
    </location>
</feature>
<dbReference type="InterPro" id="IPR052935">
    <property type="entry name" value="Mg2+_PAP"/>
</dbReference>
<evidence type="ECO:0000313" key="3">
    <source>
        <dbReference type="EMBL" id="MBM9477656.1"/>
    </source>
</evidence>
<evidence type="ECO:0000259" key="2">
    <source>
        <dbReference type="Pfam" id="PF09949"/>
    </source>
</evidence>
<gene>
    <name evidence="3" type="ORF">JL107_14485</name>
</gene>
<dbReference type="Pfam" id="PF09949">
    <property type="entry name" value="APP1_cat"/>
    <property type="match status" value="1"/>
</dbReference>
<dbReference type="AlphaFoldDB" id="A0A938YN84"/>
<evidence type="ECO:0000256" key="1">
    <source>
        <dbReference type="SAM" id="MobiDB-lite"/>
    </source>
</evidence>
<comment type="caution">
    <text evidence="3">The sequence shown here is derived from an EMBL/GenBank/DDBJ whole genome shotgun (WGS) entry which is preliminary data.</text>
</comment>
<dbReference type="InterPro" id="IPR019236">
    <property type="entry name" value="APP1_cat"/>
</dbReference>
<protein>
    <submittedName>
        <fullName evidence="3">DUF2183 domain-containing protein</fullName>
    </submittedName>
</protein>
<dbReference type="Proteomes" id="UP000663801">
    <property type="component" value="Unassembled WGS sequence"/>
</dbReference>
<dbReference type="PANTHER" id="PTHR28208">
    <property type="entry name" value="PHOSPHATIDATE PHOSPHATASE APP1"/>
    <property type="match status" value="1"/>
</dbReference>